<protein>
    <recommendedName>
        <fullName evidence="10">Coatomer subunit beta</fullName>
    </recommendedName>
    <alternativeName>
        <fullName evidence="10">Beta-coat protein</fullName>
    </alternativeName>
</protein>
<keyword evidence="4" id="KW-0677">Repeat</keyword>
<dbReference type="SUPFAM" id="SSF48371">
    <property type="entry name" value="ARM repeat"/>
    <property type="match status" value="1"/>
</dbReference>
<dbReference type="RefSeq" id="XP_010443380.1">
    <property type="nucleotide sequence ID" value="XM_010445078.2"/>
</dbReference>
<sequence>MEKSCTLLIHYDKATPAVANEIKEALEGNGVEAKIDALKNAIMLLLNGETLPQLFITIIRYVLTSQDHTIQKLLILYLETIEKTDSRGKVLPEMILVCQALMNNLEHPNEYIRGVTLRLLSRLRETEVVEPLIPSLLQNLEHRHPFVRRNAILAVMSIYKLPHGDQLLVDAPETIEKLLSTEQDPSAKRNAFLMLFNCDQDRAVNYLLTNVDKVSEWNELLQMVVLELIKKVCRTKPSEKGKYIKIIIALLNAPSSAVTYECAGTLVSLSSAPTAIRAAANTYCQLLLSQSDNNVKLIVLDRLNELKASHREIMVEMIMDVLRALSSPSLDIRKKTLDIVLELITHRNVNEVVQTLKKEVVKTQSGELEKNGDYRQMLVQAIHACAVKFPEVASAVVHLLMDFLGDTNVASALDVAVFVREIIESNPKLRVSIITRLLDTFYQIRAAKVFPFALWIVGEYCLSLSEVKSGIATIKQCLGEMPFFSASEEAESTDSSNKTPQNTAAIVSSRRPAILSDGTYATQSAASETVFSPSTVAQGSLASGNLRSLILTGDFFLGAVVACTLTKLVLRLEEVQSSKTEINRAKTQTLLIMVSMLQLGQSHVVPHSIDPDSYERIVLCIKLICHTSDEMKKIWLEYCRQSFVKMLSEKQLRELEELKAKAQISNAQPDDLIDFFHLKSRKGMSLLELEDQVQDDLKRATGEFTKDENDANKLNRILQLTGFSDSVYAEAYVTVHHYDIVLDVTVINRTKETLQNLCLELATMGDLKLVERPQNYTLAPESQKKIKANIKVSSTETGVIFGNIVYETSNVTERNVVVLNDIHIDIMDYISPAVCSDSAFRSMWAEFEWENKVAVNTMIQDEKEFLDHIIKSTNMKCLTPTSVLEGDCGFLSANLYAKSVFGEDALVNVSIEKQSDEKLSGYIRIRSKTQGIALSLGDKITLKQKGKSS</sequence>
<evidence type="ECO:0000313" key="14">
    <source>
        <dbReference type="Proteomes" id="UP000694864"/>
    </source>
</evidence>
<evidence type="ECO:0000256" key="6">
    <source>
        <dbReference type="ARBA" id="ARBA00022927"/>
    </source>
</evidence>
<keyword evidence="7 10" id="KW-0333">Golgi apparatus</keyword>
<dbReference type="InterPro" id="IPR002553">
    <property type="entry name" value="Clathrin/coatomer_adapt-like_N"/>
</dbReference>
<dbReference type="InterPro" id="IPR011710">
    <property type="entry name" value="Coatomer_bsu_C"/>
</dbReference>
<feature type="domain" description="Coatomer beta subunit appendage platform" evidence="13">
    <location>
        <begin position="813"/>
        <end position="940"/>
    </location>
</feature>
<dbReference type="Pfam" id="PF14806">
    <property type="entry name" value="Coatomer_b_Cpla"/>
    <property type="match status" value="1"/>
</dbReference>
<evidence type="ECO:0000256" key="9">
    <source>
        <dbReference type="ARBA" id="ARBA00023329"/>
    </source>
</evidence>
<evidence type="ECO:0000256" key="4">
    <source>
        <dbReference type="ARBA" id="ARBA00022737"/>
    </source>
</evidence>
<dbReference type="Pfam" id="PF07718">
    <property type="entry name" value="Coatamer_beta_C"/>
    <property type="match status" value="1"/>
</dbReference>
<keyword evidence="5 10" id="KW-0931">ER-Golgi transport</keyword>
<evidence type="ECO:0000256" key="3">
    <source>
        <dbReference type="ARBA" id="ARBA00022490"/>
    </source>
</evidence>
<accession>A0ABM0UMM9</accession>
<keyword evidence="2 10" id="KW-0813">Transport</keyword>
<dbReference type="Pfam" id="PF01602">
    <property type="entry name" value="Adaptin_N"/>
    <property type="match status" value="1"/>
</dbReference>
<evidence type="ECO:0000256" key="2">
    <source>
        <dbReference type="ARBA" id="ARBA00022448"/>
    </source>
</evidence>
<keyword evidence="9 10" id="KW-0968">Cytoplasmic vesicle</keyword>
<evidence type="ECO:0000313" key="15">
    <source>
        <dbReference type="RefSeq" id="XP_010443380.1"/>
    </source>
</evidence>
<evidence type="ECO:0000259" key="12">
    <source>
        <dbReference type="Pfam" id="PF07718"/>
    </source>
</evidence>
<dbReference type="InterPro" id="IPR011989">
    <property type="entry name" value="ARM-like"/>
</dbReference>
<name>A0ABM0UMM9_CAMSA</name>
<comment type="subcellular location">
    <subcellularLocation>
        <location evidence="10">Cytoplasm</location>
    </subcellularLocation>
    <subcellularLocation>
        <location evidence="1 10">Golgi apparatus membrane</location>
        <topology evidence="1 10">Peripheral membrane protein</topology>
        <orientation evidence="1 10">Cytoplasmic side</orientation>
    </subcellularLocation>
    <subcellularLocation>
        <location evidence="10">Cytoplasmic vesicle</location>
        <location evidence="10">COPI-coated vesicle membrane</location>
        <topology evidence="10">Peripheral membrane protein</topology>
        <orientation evidence="10">Cytoplasmic side</orientation>
    </subcellularLocation>
</comment>
<dbReference type="InterPro" id="IPR029446">
    <property type="entry name" value="COPB1_appendage_platform_dom"/>
</dbReference>
<reference evidence="15" key="2">
    <citation type="submission" date="2025-08" db="UniProtKB">
        <authorList>
            <consortium name="RefSeq"/>
        </authorList>
    </citation>
    <scope>IDENTIFICATION</scope>
    <source>
        <tissue evidence="15">Leaf</tissue>
    </source>
</reference>
<keyword evidence="8 10" id="KW-0472">Membrane</keyword>
<gene>
    <name evidence="15" type="primary">LOC104726258</name>
</gene>
<evidence type="ECO:0000256" key="10">
    <source>
        <dbReference type="PIRNR" id="PIRNR005727"/>
    </source>
</evidence>
<keyword evidence="14" id="KW-1185">Reference proteome</keyword>
<evidence type="ECO:0000256" key="7">
    <source>
        <dbReference type="ARBA" id="ARBA00023034"/>
    </source>
</evidence>
<organism evidence="14 15">
    <name type="scientific">Camelina sativa</name>
    <name type="common">False flax</name>
    <name type="synonym">Myagrum sativum</name>
    <dbReference type="NCBI Taxonomy" id="90675"/>
    <lineage>
        <taxon>Eukaryota</taxon>
        <taxon>Viridiplantae</taxon>
        <taxon>Streptophyta</taxon>
        <taxon>Embryophyta</taxon>
        <taxon>Tracheophyta</taxon>
        <taxon>Spermatophyta</taxon>
        <taxon>Magnoliopsida</taxon>
        <taxon>eudicotyledons</taxon>
        <taxon>Gunneridae</taxon>
        <taxon>Pentapetalae</taxon>
        <taxon>rosids</taxon>
        <taxon>malvids</taxon>
        <taxon>Brassicales</taxon>
        <taxon>Brassicaceae</taxon>
        <taxon>Camelineae</taxon>
        <taxon>Camelina</taxon>
    </lineage>
</organism>
<dbReference type="PANTHER" id="PTHR10635:SF0">
    <property type="entry name" value="COATOMER SUBUNIT BETA"/>
    <property type="match status" value="1"/>
</dbReference>
<keyword evidence="6 10" id="KW-0653">Protein transport</keyword>
<keyword evidence="3 10" id="KW-0963">Cytoplasm</keyword>
<evidence type="ECO:0000259" key="11">
    <source>
        <dbReference type="Pfam" id="PF01602"/>
    </source>
</evidence>
<feature type="domain" description="Coatomer beta subunit C-terminal" evidence="12">
    <location>
        <begin position="669"/>
        <end position="807"/>
    </location>
</feature>
<evidence type="ECO:0000256" key="5">
    <source>
        <dbReference type="ARBA" id="ARBA00022892"/>
    </source>
</evidence>
<dbReference type="Proteomes" id="UP000694864">
    <property type="component" value="Chromosome 11"/>
</dbReference>
<dbReference type="InterPro" id="IPR016024">
    <property type="entry name" value="ARM-type_fold"/>
</dbReference>
<dbReference type="GeneID" id="104726258"/>
<dbReference type="PANTHER" id="PTHR10635">
    <property type="entry name" value="COATOMER SUBUNIT BETA"/>
    <property type="match status" value="1"/>
</dbReference>
<evidence type="ECO:0000256" key="8">
    <source>
        <dbReference type="ARBA" id="ARBA00023136"/>
    </source>
</evidence>
<evidence type="ECO:0000259" key="13">
    <source>
        <dbReference type="Pfam" id="PF14806"/>
    </source>
</evidence>
<dbReference type="Gene3D" id="1.25.10.10">
    <property type="entry name" value="Leucine-rich Repeat Variant"/>
    <property type="match status" value="1"/>
</dbReference>
<dbReference type="InterPro" id="IPR016460">
    <property type="entry name" value="COPB1"/>
</dbReference>
<comment type="function">
    <text evidence="10">The coatomer is a cytosolic protein complex that binds to dilysine motifs and reversibly associates with Golgi non-clathrin-coated vesicles, which further mediate biosynthetic protein transport from the ER, via the Golgi up to the trans Golgi network. Coatomer complex is required for budding from Golgi membranes, and is essential for the retrograde Golgi-to-ER transport of dilysine-tagged proteins.</text>
</comment>
<comment type="subunit">
    <text evidence="10">Oligomeric complex that consists of at least the alpha, beta, beta', gamma, delta, epsilon and zeta subunits.</text>
</comment>
<feature type="domain" description="Clathrin/coatomer adaptor adaptin-like N-terminal" evidence="11">
    <location>
        <begin position="19"/>
        <end position="467"/>
    </location>
</feature>
<dbReference type="PIRSF" id="PIRSF005727">
    <property type="entry name" value="Coatomer_beta_subunit"/>
    <property type="match status" value="1"/>
</dbReference>
<evidence type="ECO:0000256" key="1">
    <source>
        <dbReference type="ARBA" id="ARBA00004255"/>
    </source>
</evidence>
<reference evidence="14" key="1">
    <citation type="journal article" date="2014" name="Nat. Commun.">
        <title>The emerging biofuel crop Camelina sativa retains a highly undifferentiated hexaploid genome structure.</title>
        <authorList>
            <person name="Kagale S."/>
            <person name="Koh C."/>
            <person name="Nixon J."/>
            <person name="Bollina V."/>
            <person name="Clarke W.E."/>
            <person name="Tuteja R."/>
            <person name="Spillane C."/>
            <person name="Robinson S.J."/>
            <person name="Links M.G."/>
            <person name="Clarke C."/>
            <person name="Higgins E.E."/>
            <person name="Huebert T."/>
            <person name="Sharpe A.G."/>
            <person name="Parkin I.A."/>
        </authorList>
    </citation>
    <scope>NUCLEOTIDE SEQUENCE [LARGE SCALE GENOMIC DNA]</scope>
    <source>
        <strain evidence="14">cv. DH55</strain>
    </source>
</reference>
<proteinExistence type="predicted"/>